<name>A0ACC0W215_9STRA</name>
<evidence type="ECO:0000313" key="2">
    <source>
        <dbReference type="Proteomes" id="UP001163321"/>
    </source>
</evidence>
<dbReference type="EMBL" id="CM047583">
    <property type="protein sequence ID" value="KAI9912371.1"/>
    <property type="molecule type" value="Genomic_DNA"/>
</dbReference>
<gene>
    <name evidence="1" type="ORF">PsorP6_005068</name>
</gene>
<reference evidence="1 2" key="1">
    <citation type="journal article" date="2022" name="bioRxiv">
        <title>The genome of the oomycete Peronosclerospora sorghi, a cosmopolitan pathogen of maize and sorghum, is inflated with dispersed pseudogenes.</title>
        <authorList>
            <person name="Fletcher K."/>
            <person name="Martin F."/>
            <person name="Isakeit T."/>
            <person name="Cavanaugh K."/>
            <person name="Magill C."/>
            <person name="Michelmore R."/>
        </authorList>
    </citation>
    <scope>NUCLEOTIDE SEQUENCE [LARGE SCALE GENOMIC DNA]</scope>
    <source>
        <strain evidence="1">P6</strain>
    </source>
</reference>
<proteinExistence type="predicted"/>
<dbReference type="Proteomes" id="UP001163321">
    <property type="component" value="Chromosome 4"/>
</dbReference>
<keyword evidence="2" id="KW-1185">Reference proteome</keyword>
<comment type="caution">
    <text evidence="1">The sequence shown here is derived from an EMBL/GenBank/DDBJ whole genome shotgun (WGS) entry which is preliminary data.</text>
</comment>
<sequence length="470" mass="54549">MKSTFEMVMMLIVTGSTNIFMAPAIYSLFYRKYVFEVRYNTEPTCHAPRLEQAAFIGTFTMITSFMYHVCDSIDGPLWLTEGQWHRLDNIGSIMSFIMWSIHLMDLNHAILERYLQYFFLALVMIFQEKNPWDELNSAIPVLCSLVLLLLSFALRRRMPKYNLQQFRRGLLLLLCGLGCFLRGLDDNSDPFRFFHGCWHGFVGAAAYYNFKVLPDRDDMQLPTKRQDYISHFDQSYAPLKTRMSSHLAVKGGQTKPIYEQPQGMSVVDRIYAYDLTWSTKLYHQFCRDPTSRLCWEIFSHSGDGFLWILTIPPIMGLFWVAGLIGPFEPGTKMLLSTLFTVMTVDIIAIMLLKQIFHRKRPPFHQIDIRFVGPDQHSFPSGHSTRVWAMVAMIIYLAETHPDVLRRFFYGVSPVVLIVLTVIWALIINFSRVALGRHYPTDVIAGTLIGVFVFWPISLFFVNYFDMLKES</sequence>
<organism evidence="1 2">
    <name type="scientific">Peronosclerospora sorghi</name>
    <dbReference type="NCBI Taxonomy" id="230839"/>
    <lineage>
        <taxon>Eukaryota</taxon>
        <taxon>Sar</taxon>
        <taxon>Stramenopiles</taxon>
        <taxon>Oomycota</taxon>
        <taxon>Peronosporomycetes</taxon>
        <taxon>Peronosporales</taxon>
        <taxon>Peronosporaceae</taxon>
        <taxon>Peronosclerospora</taxon>
    </lineage>
</organism>
<evidence type="ECO:0000313" key="1">
    <source>
        <dbReference type="EMBL" id="KAI9912371.1"/>
    </source>
</evidence>
<protein>
    <submittedName>
        <fullName evidence="1">Uncharacterized protein</fullName>
    </submittedName>
</protein>
<accession>A0ACC0W215</accession>